<feature type="transmembrane region" description="Helical" evidence="10">
    <location>
        <begin position="306"/>
        <end position="323"/>
    </location>
</feature>
<accession>A0A2T2WYS9</accession>
<evidence type="ECO:0000256" key="9">
    <source>
        <dbReference type="ARBA" id="ARBA00023136"/>
    </source>
</evidence>
<dbReference type="AlphaFoldDB" id="A0A2T2WYS9"/>
<gene>
    <name evidence="11" type="ORF">C7B43_11680</name>
</gene>
<evidence type="ECO:0000256" key="2">
    <source>
        <dbReference type="ARBA" id="ARBA00004687"/>
    </source>
</evidence>
<keyword evidence="6 10" id="KW-0812">Transmembrane</keyword>
<reference evidence="11 12" key="1">
    <citation type="journal article" date="2014" name="BMC Genomics">
        <title>Comparison of environmental and isolate Sulfobacillus genomes reveals diverse carbon, sulfur, nitrogen, and hydrogen metabolisms.</title>
        <authorList>
            <person name="Justice N.B."/>
            <person name="Norman A."/>
            <person name="Brown C.T."/>
            <person name="Singh A."/>
            <person name="Thomas B.C."/>
            <person name="Banfield J.F."/>
        </authorList>
    </citation>
    <scope>NUCLEOTIDE SEQUENCE [LARGE SCALE GENOMIC DNA]</scope>
    <source>
        <strain evidence="11">AMDSBA1</strain>
    </source>
</reference>
<feature type="transmembrane region" description="Helical" evidence="10">
    <location>
        <begin position="358"/>
        <end position="378"/>
    </location>
</feature>
<keyword evidence="8 10" id="KW-1133">Transmembrane helix</keyword>
<dbReference type="GO" id="GO:0000009">
    <property type="term" value="F:alpha-1,6-mannosyltransferase activity"/>
    <property type="evidence" value="ECO:0007669"/>
    <property type="project" value="InterPro"/>
</dbReference>
<feature type="transmembrane region" description="Helical" evidence="10">
    <location>
        <begin position="109"/>
        <end position="136"/>
    </location>
</feature>
<keyword evidence="9 10" id="KW-0472">Membrane</keyword>
<evidence type="ECO:0000313" key="12">
    <source>
        <dbReference type="Proteomes" id="UP000242699"/>
    </source>
</evidence>
<keyword evidence="5" id="KW-0808">Transferase</keyword>
<dbReference type="GO" id="GO:0016020">
    <property type="term" value="C:membrane"/>
    <property type="evidence" value="ECO:0007669"/>
    <property type="project" value="GOC"/>
</dbReference>
<evidence type="ECO:0000256" key="3">
    <source>
        <dbReference type="ARBA" id="ARBA00022502"/>
    </source>
</evidence>
<evidence type="ECO:0000256" key="1">
    <source>
        <dbReference type="ARBA" id="ARBA00004477"/>
    </source>
</evidence>
<sequence length="405" mass="47089">MGQQLTKDDELRPNEGRTSMARLWRGTLLVFVVLLSRAFFVEIASLAYVYLPHAWVDSPQGEIPPHGGLWFQSLVGLWAHWDGYWYLSIAQYGYKGRPMASAFFPLYPWLVHLFGSTVWSGIALSLVFFGISVFFLYRWAEQQWNEQVAWMAVVVYAFFPTAFYLNAVYTEPLYMALVFSTLYWLGRRQYRWVLVTTALATLTSVYGGLLTLVVFVWVWQHEKRFWKAVQFSLGPTAGMSIYMIFLTWRFHDPLLFNAVQSDWGRHFTWPWITLQQAFYAAWANHEALWNFSRIFATGPASGLDMNFYNAVFMAFSLAIIIIYGRFLPLYLWAYLIPSLCITLFYPSTKQPLMSFPRLIFEDFPILIATAIALTRHPFWRKGYWVGSLYMAGLLTALFATAHWVA</sequence>
<dbReference type="GO" id="GO:0031501">
    <property type="term" value="C:mannosyltransferase complex"/>
    <property type="evidence" value="ECO:0007669"/>
    <property type="project" value="TreeGrafter"/>
</dbReference>
<keyword evidence="4" id="KW-0328">Glycosyltransferase</keyword>
<proteinExistence type="predicted"/>
<keyword evidence="3" id="KW-0337">GPI-anchor biosynthesis</keyword>
<dbReference type="PANTHER" id="PTHR12468">
    <property type="entry name" value="GPI MANNOSYLTRANSFERASE 2"/>
    <property type="match status" value="1"/>
</dbReference>
<feature type="transmembrane region" description="Helical" evidence="10">
    <location>
        <begin position="148"/>
        <end position="169"/>
    </location>
</feature>
<feature type="transmembrane region" description="Helical" evidence="10">
    <location>
        <begin position="384"/>
        <end position="404"/>
    </location>
</feature>
<evidence type="ECO:0000313" key="11">
    <source>
        <dbReference type="EMBL" id="PSR27398.1"/>
    </source>
</evidence>
<dbReference type="Proteomes" id="UP000242699">
    <property type="component" value="Unassembled WGS sequence"/>
</dbReference>
<dbReference type="EMBL" id="PXYT01000026">
    <property type="protein sequence ID" value="PSR27398.1"/>
    <property type="molecule type" value="Genomic_DNA"/>
</dbReference>
<dbReference type="InterPro" id="IPR007315">
    <property type="entry name" value="PIG-V/Gpi18"/>
</dbReference>
<comment type="subcellular location">
    <subcellularLocation>
        <location evidence="1">Endoplasmic reticulum membrane</location>
        <topology evidence="1">Multi-pass membrane protein</topology>
    </subcellularLocation>
</comment>
<evidence type="ECO:0008006" key="13">
    <source>
        <dbReference type="Google" id="ProtNLM"/>
    </source>
</evidence>
<dbReference type="GO" id="GO:0004376">
    <property type="term" value="F:GPI mannosyltransferase activity"/>
    <property type="evidence" value="ECO:0007669"/>
    <property type="project" value="InterPro"/>
</dbReference>
<evidence type="ECO:0000256" key="4">
    <source>
        <dbReference type="ARBA" id="ARBA00022676"/>
    </source>
</evidence>
<dbReference type="GO" id="GO:0006506">
    <property type="term" value="P:GPI anchor biosynthetic process"/>
    <property type="evidence" value="ECO:0007669"/>
    <property type="project" value="UniProtKB-UniPathway"/>
</dbReference>
<evidence type="ECO:0000256" key="6">
    <source>
        <dbReference type="ARBA" id="ARBA00022692"/>
    </source>
</evidence>
<comment type="caution">
    <text evidence="11">The sequence shown here is derived from an EMBL/GenBank/DDBJ whole genome shotgun (WGS) entry which is preliminary data.</text>
</comment>
<feature type="transmembrane region" description="Helical" evidence="10">
    <location>
        <begin position="27"/>
        <end position="51"/>
    </location>
</feature>
<name>A0A2T2WYS9_9FIRM</name>
<dbReference type="PANTHER" id="PTHR12468:SF2">
    <property type="entry name" value="GPI MANNOSYLTRANSFERASE 2"/>
    <property type="match status" value="1"/>
</dbReference>
<organism evidence="11 12">
    <name type="scientific">Sulfobacillus benefaciens</name>
    <dbReference type="NCBI Taxonomy" id="453960"/>
    <lineage>
        <taxon>Bacteria</taxon>
        <taxon>Bacillati</taxon>
        <taxon>Bacillota</taxon>
        <taxon>Clostridia</taxon>
        <taxon>Eubacteriales</taxon>
        <taxon>Clostridiales Family XVII. Incertae Sedis</taxon>
        <taxon>Sulfobacillus</taxon>
    </lineage>
</organism>
<comment type="pathway">
    <text evidence="2">Glycolipid biosynthesis; glycosylphosphatidylinositol-anchor biosynthesis.</text>
</comment>
<evidence type="ECO:0000256" key="7">
    <source>
        <dbReference type="ARBA" id="ARBA00022824"/>
    </source>
</evidence>
<feature type="transmembrane region" description="Helical" evidence="10">
    <location>
        <begin position="329"/>
        <end position="346"/>
    </location>
</feature>
<evidence type="ECO:0000256" key="8">
    <source>
        <dbReference type="ARBA" id="ARBA00022989"/>
    </source>
</evidence>
<keyword evidence="7" id="KW-0256">Endoplasmic reticulum</keyword>
<feature type="transmembrane region" description="Helical" evidence="10">
    <location>
        <begin position="189"/>
        <end position="219"/>
    </location>
</feature>
<dbReference type="UniPathway" id="UPA00196"/>
<protein>
    <recommendedName>
        <fullName evidence="13">Glycosyltransferase RgtA/B/C/D-like domain-containing protein</fullName>
    </recommendedName>
</protein>
<feature type="transmembrane region" description="Helical" evidence="10">
    <location>
        <begin position="231"/>
        <end position="248"/>
    </location>
</feature>
<evidence type="ECO:0000256" key="5">
    <source>
        <dbReference type="ARBA" id="ARBA00022679"/>
    </source>
</evidence>
<evidence type="ECO:0000256" key="10">
    <source>
        <dbReference type="SAM" id="Phobius"/>
    </source>
</evidence>